<evidence type="ECO:0000313" key="3">
    <source>
        <dbReference type="Proteomes" id="UP000256478"/>
    </source>
</evidence>
<evidence type="ECO:0000313" key="2">
    <source>
        <dbReference type="EMBL" id="REL25945.1"/>
    </source>
</evidence>
<protein>
    <recommendedName>
        <fullName evidence="4">DUF1566 domain-containing protein</fullName>
    </recommendedName>
</protein>
<dbReference type="Proteomes" id="UP000256478">
    <property type="component" value="Unassembled WGS sequence"/>
</dbReference>
<evidence type="ECO:0008006" key="4">
    <source>
        <dbReference type="Google" id="ProtNLM"/>
    </source>
</evidence>
<accession>A0A3E0TPN8</accession>
<dbReference type="OrthoDB" id="5897571at2"/>
<feature type="region of interest" description="Disordered" evidence="1">
    <location>
        <begin position="351"/>
        <end position="381"/>
    </location>
</feature>
<dbReference type="PROSITE" id="PS51257">
    <property type="entry name" value="PROKAR_LIPOPROTEIN"/>
    <property type="match status" value="1"/>
</dbReference>
<dbReference type="EMBL" id="QUOU01000001">
    <property type="protein sequence ID" value="REL25945.1"/>
    <property type="molecule type" value="Genomic_DNA"/>
</dbReference>
<reference evidence="2 3" key="1">
    <citation type="submission" date="2018-08" db="EMBL/GenBank/DDBJ databases">
        <title>Thalassotalea euphylliae genome.</title>
        <authorList>
            <person name="Summers S."/>
            <person name="Rice S.A."/>
            <person name="Freckelton M.L."/>
            <person name="Nedved B.T."/>
            <person name="Hadfield M.G."/>
        </authorList>
    </citation>
    <scope>NUCLEOTIDE SEQUENCE [LARGE SCALE GENOMIC DNA]</scope>
    <source>
        <strain evidence="2 3">H1</strain>
    </source>
</reference>
<name>A0A3E0TPN8_9GAMM</name>
<feature type="region of interest" description="Disordered" evidence="1">
    <location>
        <begin position="725"/>
        <end position="755"/>
    </location>
</feature>
<dbReference type="RefSeq" id="WP_116007067.1">
    <property type="nucleotide sequence ID" value="NZ_QUOU01000001.1"/>
</dbReference>
<gene>
    <name evidence="2" type="ORF">DXX93_04795</name>
</gene>
<feature type="compositionally biased region" description="Polar residues" evidence="1">
    <location>
        <begin position="356"/>
        <end position="370"/>
    </location>
</feature>
<comment type="caution">
    <text evidence="2">The sequence shown here is derived from an EMBL/GenBank/DDBJ whole genome shotgun (WGS) entry which is preliminary data.</text>
</comment>
<evidence type="ECO:0000256" key="1">
    <source>
        <dbReference type="SAM" id="MobiDB-lite"/>
    </source>
</evidence>
<organism evidence="2 3">
    <name type="scientific">Thalassotalea euphylliae</name>
    <dbReference type="NCBI Taxonomy" id="1655234"/>
    <lineage>
        <taxon>Bacteria</taxon>
        <taxon>Pseudomonadati</taxon>
        <taxon>Pseudomonadota</taxon>
        <taxon>Gammaproteobacteria</taxon>
        <taxon>Alteromonadales</taxon>
        <taxon>Colwelliaceae</taxon>
        <taxon>Thalassotalea</taxon>
    </lineage>
</organism>
<feature type="compositionally biased region" description="Pro residues" evidence="1">
    <location>
        <begin position="730"/>
        <end position="751"/>
    </location>
</feature>
<sequence>MKFSKGLLASIISVSLYSCGGDNGSDPVQPPTPEPNKQISGLAIDGYLAAAQVCLDLNQNYQCDDNEYRTVTDEQGNYTLDLPGSLDTSASILVKAIPGVTIDLDTPDEFVSDSFYLLGDVDKPEVVSPVTTMVKMRQKSGKTLEQAEQEVMELLDVTSKDDLYVDFVEAANNDALPAQEKEKFERIQVVNQVLTQVMATGLKESIENGGDDSNEEEVTDLFLTKVADSVLPMVVEQVDKTMAATPAQEPVSTEDIVDNIQQAAPDIAVSNEEIANEQVAPIVPAAPSQAVVDNLNNTFDWQVVPGYQSLSDYEYSLNGGINWLDIDEKPLQLADEDYAVGSVQVRVKASEDGNRSAGSALSNAQAFSPTPSAPDAPTGGAINDRINTFSWQYVDGFTRPQDYQLSVDGGSTWSQATANPAQLGDLAYAAGDIQVRVSANPSTGRPASAVLANGQAYTVTPAAPAAPANPVVNDLVNIFDWRAVTGFDTVSSYEYSLDGGSNWNDVLAKPLAIPDLNYNIGTVAVRVKADDTTGRPAGATLTNPAPYTRAPLAAAAPSRGVVNDDDNTFGWAPVSGFSRASDYEIQLNGGNWQTANSNPYVVGNIDIAAGALKVRVKADSSLGRPAGGILANQTAFTKKLGAPAAPSNGVVNDTNNTFGWSNVTGFTRASDYEVQINGGSWQTASANPYSVGDINAASGAVRVRVKADSSNNRPAGNALASTSAFTQTPAPAPTPAPSTPAPTPAPTPAAPAAPTNGVVNDADNTFSFTLVSGYSAAGNYQYSVDGGSNWQPVTAVPIVLQDLNYASGKIQVRVSADSSTRRPAGQVLASTKEYTVTPAKPAAPTSGVVSDAANTFDWTFTSGFTNSSDYEYSVDAGANFSAVTAKPLALENKVYAKDQVQVRVKQDTTNGRPASDVLKNTTAYTKVAVPVAPTNGVVNDTANTFGWTNVQGFTSASDYELQISGGSWQTASANPHSVSNINIESGAVKVRVKADSSSGRPAGAILSSTQAFNKFDNAVSAPNRTGIDDSWGKDYVEFAYVSGYDQASLYEYSKDGGSNWQAVSNRRIEIGNIDLSANKIHIRVKARTNKNNAGASLVIDQAFTNTPAQAQPSAPSITGQDDAANTLTFSKVSSINNIADYEVKIETADWAQASSTTITLTDKAYAIGAIQVRVKEDTAKRRPAGVIAKNTKAYTVKPPQPAAPTVNVQDDDKNQFGWQIVSGFSAASDYEVKINSNAWQTATANPTIVGNVAIAVGDVKVRVKANASNGRLAGQEAANTKQYTAVSSALLDVLTAQQSKITQVTQGITAYNNAVTALASLEGAALRAKAKLLAEQAALLDGLLTLAEQTKAALAKAIVDNSSDSSANKTTVQNAVNSLTSQISALEGLINGAPAQLKTAFTNASTGANGVLISQADATITNSRFAKLDWAGHFIDSATAANQGWRCLLDTKAKTRTVWALLQDGAADGKDDVTLAVANGTSSGDIKAYYNGQEICGNTAWQLPSEPQLATLKPVTISDFAKLDSQGNALADSASDFHYWYDKANNRLWTAHRGRDGSAKIDWATAKTLPGLPSSLSNLGNITWQLPDESTWQGLFNDAKAASFLTSLGDANARNDLRNIYWVNKETFGRGYYAINIKNSGWRIEQSGHGYTVFLIAYAQLTNQQVLTGEANIESAANFPKHQGQQAAFDDAANRYQYWSSSQDSSNDPYAVSFKTSGQAYAKTAIADSTHTAQTRMVTVTAPAAPTNPVEDDGANTFDWTYVANFTQATDYEYSTNDGGSWQDASAKPIDVGNNAIDAGDVKVRVKATDLVPAGGALASAKAYTVLVCSAPNIKYQGGCYDSRDYDSRPSESDCTLLSKDDPLLANHSSIRAFVSAMGVDPTLGHYFYLKEPNFLLNEKYGRWQAEDRGRPISFARAVCKL</sequence>
<proteinExistence type="predicted"/>